<sequence length="234" mass="27405">MRELQNELRSTPSSILHALKALESRNIVRQNESTREYELTNIGYLVYIQLKNVVDSLEAISKFENFWLTHDVKPVPEEFLKTIGNLKNSRLVVASPDELKSPHELYTDLIKRAKWVRAISSVVFREYSDAFLELAFKGTDIEAILPEKTYEKFINMLEDEELGALKKLSNMRIYTLEWNPRVSFTVTDYVLAFGLLFPDGRYDMTMDLVSYDPKARKWALDLFHHYKQFAKRVL</sequence>
<evidence type="ECO:0000313" key="2">
    <source>
        <dbReference type="EMBL" id="ALM74747.1"/>
    </source>
</evidence>
<evidence type="ECO:0000313" key="3">
    <source>
        <dbReference type="Proteomes" id="UP000066042"/>
    </source>
</evidence>
<protein>
    <submittedName>
        <fullName evidence="2">Transcriptional regulator, ArsR family</fullName>
    </submittedName>
</protein>
<feature type="domain" description="Methanogenesis regulatory protein FilR1 middle" evidence="1">
    <location>
        <begin position="101"/>
        <end position="227"/>
    </location>
</feature>
<dbReference type="InterPro" id="IPR016490">
    <property type="entry name" value="Tscrpt_reg_HTH_AF0396-typ3"/>
</dbReference>
<dbReference type="Pfam" id="PF08350">
    <property type="entry name" value="FilR1_middle"/>
    <property type="match status" value="1"/>
</dbReference>
<accession>A0A0S1XAI3</accession>
<reference evidence="2 3" key="1">
    <citation type="journal article" date="2016" name="Genome Announc.">
        <title>Complete genome sequence of the hyperthermophilic and piezophilic archaeon Thermococcus barophilus Ch5, capable of growth at the expense of hydrogenogenesis from carbon monoxide and formate.</title>
        <authorList>
            <person name="Oger P."/>
            <person name="Sokolova T.G."/>
            <person name="Kozhevnikova D.A."/>
            <person name="Taranov E.A."/>
            <person name="Vannier P."/>
            <person name="Lee H.S."/>
            <person name="Kwon K.K."/>
            <person name="Kang S.G."/>
            <person name="Lee J.H."/>
            <person name="Bonch-Osmolovskaya E.A."/>
            <person name="Lebedinsky A.V."/>
        </authorList>
    </citation>
    <scope>NUCLEOTIDE SEQUENCE [LARGE SCALE GENOMIC DNA]</scope>
    <source>
        <strain evidence="3">Ch5</strain>
    </source>
</reference>
<dbReference type="Proteomes" id="UP000066042">
    <property type="component" value="Chromosome"/>
</dbReference>
<dbReference type="InterPro" id="IPR036390">
    <property type="entry name" value="WH_DNA-bd_sf"/>
</dbReference>
<dbReference type="PATRIC" id="fig|55802.8.peg.787"/>
<evidence type="ECO:0000259" key="1">
    <source>
        <dbReference type="Pfam" id="PF08350"/>
    </source>
</evidence>
<name>A0A0S1XAI3_THEBA</name>
<gene>
    <name evidence="2" type="ORF">TBCH5v1_0792</name>
</gene>
<dbReference type="PIRSF" id="PIRSF006692">
    <property type="entry name" value="TF_HTH_AF0396_prd"/>
    <property type="match status" value="1"/>
</dbReference>
<dbReference type="InterPro" id="IPR013561">
    <property type="entry name" value="FilR1_middle_dom"/>
</dbReference>
<dbReference type="SUPFAM" id="SSF46785">
    <property type="entry name" value="Winged helix' DNA-binding domain"/>
    <property type="match status" value="1"/>
</dbReference>
<dbReference type="AlphaFoldDB" id="A0A0S1XAI3"/>
<proteinExistence type="predicted"/>
<dbReference type="EMBL" id="CP013050">
    <property type="protein sequence ID" value="ALM74747.1"/>
    <property type="molecule type" value="Genomic_DNA"/>
</dbReference>
<organism evidence="2 3">
    <name type="scientific">Thermococcus barophilus</name>
    <dbReference type="NCBI Taxonomy" id="55802"/>
    <lineage>
        <taxon>Archaea</taxon>
        <taxon>Methanobacteriati</taxon>
        <taxon>Methanobacteriota</taxon>
        <taxon>Thermococci</taxon>
        <taxon>Thermococcales</taxon>
        <taxon>Thermococcaceae</taxon>
        <taxon>Thermococcus</taxon>
    </lineage>
</organism>